<feature type="chain" id="PRO_5020281987" evidence="2">
    <location>
        <begin position="28"/>
        <end position="313"/>
    </location>
</feature>
<dbReference type="Pfam" id="PF11150">
    <property type="entry name" value="DUF2927"/>
    <property type="match status" value="1"/>
</dbReference>
<reference evidence="3 4" key="1">
    <citation type="submission" date="2019-04" db="EMBL/GenBank/DDBJ databases">
        <title>Shimia ponticola sp. nov., isolated from seawater.</title>
        <authorList>
            <person name="Kim Y.-O."/>
            <person name="Yoon J.-H."/>
        </authorList>
    </citation>
    <scope>NUCLEOTIDE SEQUENCE [LARGE SCALE GENOMIC DNA]</scope>
    <source>
        <strain evidence="3 4">MYP11</strain>
    </source>
</reference>
<protein>
    <submittedName>
        <fullName evidence="3">DUF2927 domain-containing protein</fullName>
    </submittedName>
</protein>
<evidence type="ECO:0000313" key="3">
    <source>
        <dbReference type="EMBL" id="THH36250.1"/>
    </source>
</evidence>
<feature type="region of interest" description="Disordered" evidence="1">
    <location>
        <begin position="36"/>
        <end position="56"/>
    </location>
</feature>
<dbReference type="InterPro" id="IPR021323">
    <property type="entry name" value="DUF2927"/>
</dbReference>
<organism evidence="3 4">
    <name type="scientific">Aliishimia ponticola</name>
    <dbReference type="NCBI Taxonomy" id="2499833"/>
    <lineage>
        <taxon>Bacteria</taxon>
        <taxon>Pseudomonadati</taxon>
        <taxon>Pseudomonadota</taxon>
        <taxon>Alphaproteobacteria</taxon>
        <taxon>Rhodobacterales</taxon>
        <taxon>Paracoccaceae</taxon>
        <taxon>Aliishimia</taxon>
    </lineage>
</organism>
<dbReference type="Proteomes" id="UP000306602">
    <property type="component" value="Unassembled WGS sequence"/>
</dbReference>
<dbReference type="OrthoDB" id="3295600at2"/>
<evidence type="ECO:0000256" key="2">
    <source>
        <dbReference type="SAM" id="SignalP"/>
    </source>
</evidence>
<name>A0A4S4NJG4_9RHOB</name>
<sequence length="313" mass="34423">MTARRRIAARALAGLALVGLTACDLMAPVEPVLTPRARPPQVTAPESQETPEPSANSEALRAYYAQVLRDGQTRGLLRTDGGGPDTPYTVDMLVRNFEQISFFSEYERGEQPLRRWDGPVRLQARFGASASPALRTRDTNALIGYANRLARVTGHPISVSADQPNFLVFFVSEDERAGAIEEMRRIEPRLDGRTLASITNLPRSTYCLVVAMTDAGDAARYRRAFAIIRTEQPDLMRLSCIHEEVAQGLGLANDSPYARPSIFNDDDEFALLTSHDEKLLKLHYDPRLTTGMGAEQALPIARNIAADLMAPGS</sequence>
<accession>A0A4S4NJG4</accession>
<proteinExistence type="predicted"/>
<dbReference type="AlphaFoldDB" id="A0A4S4NJG4"/>
<gene>
    <name evidence="3" type="ORF">E4Z66_12270</name>
</gene>
<dbReference type="PROSITE" id="PS51257">
    <property type="entry name" value="PROKAR_LIPOPROTEIN"/>
    <property type="match status" value="1"/>
</dbReference>
<feature type="compositionally biased region" description="Polar residues" evidence="1">
    <location>
        <begin position="44"/>
        <end position="56"/>
    </location>
</feature>
<evidence type="ECO:0000256" key="1">
    <source>
        <dbReference type="SAM" id="MobiDB-lite"/>
    </source>
</evidence>
<keyword evidence="2" id="KW-0732">Signal</keyword>
<comment type="caution">
    <text evidence="3">The sequence shown here is derived from an EMBL/GenBank/DDBJ whole genome shotgun (WGS) entry which is preliminary data.</text>
</comment>
<keyword evidence="4" id="KW-1185">Reference proteome</keyword>
<feature type="signal peptide" evidence="2">
    <location>
        <begin position="1"/>
        <end position="27"/>
    </location>
</feature>
<evidence type="ECO:0000313" key="4">
    <source>
        <dbReference type="Proteomes" id="UP000306602"/>
    </source>
</evidence>
<dbReference type="RefSeq" id="WP_136463317.1">
    <property type="nucleotide sequence ID" value="NZ_SRKY01000003.1"/>
</dbReference>
<dbReference type="EMBL" id="SRKY01000003">
    <property type="protein sequence ID" value="THH36250.1"/>
    <property type="molecule type" value="Genomic_DNA"/>
</dbReference>